<feature type="domain" description="AB hydrolase-1" evidence="1">
    <location>
        <begin position="7"/>
        <end position="175"/>
    </location>
</feature>
<evidence type="ECO:0000259" key="1">
    <source>
        <dbReference type="Pfam" id="PF12697"/>
    </source>
</evidence>
<dbReference type="SUPFAM" id="SSF53474">
    <property type="entry name" value="alpha/beta-Hydrolases"/>
    <property type="match status" value="1"/>
</dbReference>
<comment type="caution">
    <text evidence="2">The sequence shown here is derived from an EMBL/GenBank/DDBJ whole genome shotgun (WGS) entry which is preliminary data.</text>
</comment>
<dbReference type="GO" id="GO:0016787">
    <property type="term" value="F:hydrolase activity"/>
    <property type="evidence" value="ECO:0007669"/>
    <property type="project" value="UniProtKB-KW"/>
</dbReference>
<gene>
    <name evidence="2" type="ORF">GYN21_10690</name>
</gene>
<protein>
    <submittedName>
        <fullName evidence="2">Alpha/beta hydrolase</fullName>
    </submittedName>
</protein>
<dbReference type="InterPro" id="IPR050266">
    <property type="entry name" value="AB_hydrolase_sf"/>
</dbReference>
<keyword evidence="3" id="KW-1185">Reference proteome</keyword>
<accession>A0ABT0AVT8</accession>
<dbReference type="PANTHER" id="PTHR43798:SF6">
    <property type="entry name" value="HYDROLASE, PUTATIVE (AFU_ORTHOLOGUE AFUA_4G13070)-RELATED"/>
    <property type="match status" value="1"/>
</dbReference>
<dbReference type="Pfam" id="PF12697">
    <property type="entry name" value="Abhydrolase_6"/>
    <property type="match status" value="1"/>
</dbReference>
<evidence type="ECO:0000313" key="2">
    <source>
        <dbReference type="EMBL" id="MCJ1990680.1"/>
    </source>
</evidence>
<dbReference type="InterPro" id="IPR029058">
    <property type="entry name" value="AB_hydrolase_fold"/>
</dbReference>
<dbReference type="Gene3D" id="3.40.50.1820">
    <property type="entry name" value="alpha/beta hydrolase"/>
    <property type="match status" value="1"/>
</dbReference>
<proteinExistence type="predicted"/>
<dbReference type="PANTHER" id="PTHR43798">
    <property type="entry name" value="MONOACYLGLYCEROL LIPASE"/>
    <property type="match status" value="1"/>
</dbReference>
<dbReference type="EMBL" id="JAAECS010000014">
    <property type="protein sequence ID" value="MCJ1990680.1"/>
    <property type="molecule type" value="Genomic_DNA"/>
</dbReference>
<dbReference type="InterPro" id="IPR000073">
    <property type="entry name" value="AB_hydrolase_1"/>
</dbReference>
<feature type="non-terminal residue" evidence="2">
    <location>
        <position position="1"/>
    </location>
</feature>
<sequence>FIDTTISEPFLLVGQSFGGYISSGILSKLKDKVLSAFLLCPVVLPAHSERTLPQKNEAYYDHEFLSILPADKREDFTSFGVICNEKTFELFEKAIAPGIKNADATFLEILSLNYALSFNPLLPTYNQPITILCGKQDDCVGYQDQFNIIPNYPKSNFFVLDKAGHNLQIDQPEQFNYCFENWLKNR</sequence>
<organism evidence="2 3">
    <name type="scientific">Pseudolactococcus carnosus</name>
    <dbReference type="NCBI Taxonomy" id="2749961"/>
    <lineage>
        <taxon>Bacteria</taxon>
        <taxon>Bacillati</taxon>
        <taxon>Bacillota</taxon>
        <taxon>Bacilli</taxon>
        <taxon>Lactobacillales</taxon>
        <taxon>Streptococcaceae</taxon>
        <taxon>Pseudolactococcus</taxon>
    </lineage>
</organism>
<reference evidence="2 3" key="1">
    <citation type="journal article" date="2022" name="Microbiol. Res.">
        <title>Comparative genome analysis, predicted lifestyle and antimicrobial strategies of Lactococcus carnosus and Lactococcus paracarnosus isolated from meat.</title>
        <authorList>
            <person name="Werum V."/>
            <person name="Ehrmann M."/>
            <person name="Vogel R."/>
            <person name="Hilgarth M."/>
        </authorList>
    </citation>
    <scope>NUCLEOTIDE SEQUENCE [LARGE SCALE GENOMIC DNA]</scope>
    <source>
        <strain evidence="2 3">TMW22177</strain>
    </source>
</reference>
<keyword evidence="2" id="KW-0378">Hydrolase</keyword>
<dbReference type="RefSeq" id="WP_244034868.1">
    <property type="nucleotide sequence ID" value="NZ_JAAECS010000014.1"/>
</dbReference>
<evidence type="ECO:0000313" key="3">
    <source>
        <dbReference type="Proteomes" id="UP001522450"/>
    </source>
</evidence>
<name>A0ABT0AVT8_9LACT</name>
<dbReference type="Proteomes" id="UP001522450">
    <property type="component" value="Unassembled WGS sequence"/>
</dbReference>